<reference evidence="3" key="1">
    <citation type="journal article" date="2017" name="Genome Biol.">
        <title>Comparative genomics reveals high biological diversity and specific adaptations in the industrially and medically important fungal genus Aspergillus.</title>
        <authorList>
            <person name="de Vries R.P."/>
            <person name="Riley R."/>
            <person name="Wiebenga A."/>
            <person name="Aguilar-Osorio G."/>
            <person name="Amillis S."/>
            <person name="Uchima C.A."/>
            <person name="Anderluh G."/>
            <person name="Asadollahi M."/>
            <person name="Askin M."/>
            <person name="Barry K."/>
            <person name="Battaglia E."/>
            <person name="Bayram O."/>
            <person name="Benocci T."/>
            <person name="Braus-Stromeyer S.A."/>
            <person name="Caldana C."/>
            <person name="Canovas D."/>
            <person name="Cerqueira G.C."/>
            <person name="Chen F."/>
            <person name="Chen W."/>
            <person name="Choi C."/>
            <person name="Clum A."/>
            <person name="Dos Santos R.A."/>
            <person name="Damasio A.R."/>
            <person name="Diallinas G."/>
            <person name="Emri T."/>
            <person name="Fekete E."/>
            <person name="Flipphi M."/>
            <person name="Freyberg S."/>
            <person name="Gallo A."/>
            <person name="Gournas C."/>
            <person name="Habgood R."/>
            <person name="Hainaut M."/>
            <person name="Harispe M.L."/>
            <person name="Henrissat B."/>
            <person name="Hilden K.S."/>
            <person name="Hope R."/>
            <person name="Hossain A."/>
            <person name="Karabika E."/>
            <person name="Karaffa L."/>
            <person name="Karanyi Z."/>
            <person name="Krasevec N."/>
            <person name="Kuo A."/>
            <person name="Kusch H."/>
            <person name="LaButti K."/>
            <person name="Lagendijk E.L."/>
            <person name="Lapidus A."/>
            <person name="Levasseur A."/>
            <person name="Lindquist E."/>
            <person name="Lipzen A."/>
            <person name="Logrieco A.F."/>
            <person name="MacCabe A."/>
            <person name="Maekelae M.R."/>
            <person name="Malavazi I."/>
            <person name="Melin P."/>
            <person name="Meyer V."/>
            <person name="Mielnichuk N."/>
            <person name="Miskei M."/>
            <person name="Molnar A.P."/>
            <person name="Mule G."/>
            <person name="Ngan C.Y."/>
            <person name="Orejas M."/>
            <person name="Orosz E."/>
            <person name="Ouedraogo J.P."/>
            <person name="Overkamp K.M."/>
            <person name="Park H.-S."/>
            <person name="Perrone G."/>
            <person name="Piumi F."/>
            <person name="Punt P.J."/>
            <person name="Ram A.F."/>
            <person name="Ramon A."/>
            <person name="Rauscher S."/>
            <person name="Record E."/>
            <person name="Riano-Pachon D.M."/>
            <person name="Robert V."/>
            <person name="Roehrig J."/>
            <person name="Ruller R."/>
            <person name="Salamov A."/>
            <person name="Salih N.S."/>
            <person name="Samson R.A."/>
            <person name="Sandor E."/>
            <person name="Sanguinetti M."/>
            <person name="Schuetze T."/>
            <person name="Sepcic K."/>
            <person name="Shelest E."/>
            <person name="Sherlock G."/>
            <person name="Sophianopoulou V."/>
            <person name="Squina F.M."/>
            <person name="Sun H."/>
            <person name="Susca A."/>
            <person name="Todd R.B."/>
            <person name="Tsang A."/>
            <person name="Unkles S.E."/>
            <person name="van de Wiele N."/>
            <person name="van Rossen-Uffink D."/>
            <person name="Oliveira J.V."/>
            <person name="Vesth T.C."/>
            <person name="Visser J."/>
            <person name="Yu J.-H."/>
            <person name="Zhou M."/>
            <person name="Andersen M.R."/>
            <person name="Archer D.B."/>
            <person name="Baker S.E."/>
            <person name="Benoit I."/>
            <person name="Brakhage A.A."/>
            <person name="Braus G.H."/>
            <person name="Fischer R."/>
            <person name="Frisvad J.C."/>
            <person name="Goldman G.H."/>
            <person name="Houbraken J."/>
            <person name="Oakley B."/>
            <person name="Pocsi I."/>
            <person name="Scazzocchio C."/>
            <person name="Seiboth B."/>
            <person name="vanKuyk P.A."/>
            <person name="Wortman J."/>
            <person name="Dyer P.S."/>
            <person name="Grigoriev I.V."/>
        </authorList>
    </citation>
    <scope>NUCLEOTIDE SEQUENCE [LARGE SCALE GENOMIC DNA]</scope>
    <source>
        <strain evidence="3">ITEM 5010</strain>
    </source>
</reference>
<feature type="region of interest" description="Disordered" evidence="1">
    <location>
        <begin position="78"/>
        <end position="106"/>
    </location>
</feature>
<dbReference type="EMBL" id="KV907498">
    <property type="protein sequence ID" value="OOF96606.1"/>
    <property type="molecule type" value="Genomic_DNA"/>
</dbReference>
<proteinExistence type="predicted"/>
<gene>
    <name evidence="2" type="ORF">ASPCADRAFT_206790</name>
</gene>
<evidence type="ECO:0000313" key="3">
    <source>
        <dbReference type="Proteomes" id="UP000188318"/>
    </source>
</evidence>
<sequence>MMSDDVYDVNIHDATEAGSGTLGGFSALWQYEWLSYRPCLPASIHRSLSIFLGMLLWSKPRLGVSRVVLAQAHADPLPARQPSTLSTLTPSISEQDEYERLRESLD</sequence>
<accession>A0A1R3RQ38</accession>
<evidence type="ECO:0000256" key="1">
    <source>
        <dbReference type="SAM" id="MobiDB-lite"/>
    </source>
</evidence>
<dbReference type="AlphaFoldDB" id="A0A1R3RQ38"/>
<feature type="compositionally biased region" description="Low complexity" evidence="1">
    <location>
        <begin position="82"/>
        <end position="91"/>
    </location>
</feature>
<name>A0A1R3RQ38_ASPC5</name>
<keyword evidence="3" id="KW-1185">Reference proteome</keyword>
<dbReference type="VEuPathDB" id="FungiDB:ASPCADRAFT_206790"/>
<protein>
    <submittedName>
        <fullName evidence="2">Uncharacterized protein</fullName>
    </submittedName>
</protein>
<evidence type="ECO:0000313" key="2">
    <source>
        <dbReference type="EMBL" id="OOF96606.1"/>
    </source>
</evidence>
<organism evidence="2 3">
    <name type="scientific">Aspergillus carbonarius (strain ITEM 5010)</name>
    <dbReference type="NCBI Taxonomy" id="602072"/>
    <lineage>
        <taxon>Eukaryota</taxon>
        <taxon>Fungi</taxon>
        <taxon>Dikarya</taxon>
        <taxon>Ascomycota</taxon>
        <taxon>Pezizomycotina</taxon>
        <taxon>Eurotiomycetes</taxon>
        <taxon>Eurotiomycetidae</taxon>
        <taxon>Eurotiales</taxon>
        <taxon>Aspergillaceae</taxon>
        <taxon>Aspergillus</taxon>
        <taxon>Aspergillus subgen. Circumdati</taxon>
    </lineage>
</organism>
<dbReference type="Proteomes" id="UP000188318">
    <property type="component" value="Unassembled WGS sequence"/>
</dbReference>